<feature type="domain" description="Tyr recombinase" evidence="4">
    <location>
        <begin position="180"/>
        <end position="389"/>
    </location>
</feature>
<dbReference type="EMBL" id="JBHSNS010000011">
    <property type="protein sequence ID" value="MFC5730935.1"/>
    <property type="molecule type" value="Genomic_DNA"/>
</dbReference>
<dbReference type="InterPro" id="IPR010998">
    <property type="entry name" value="Integrase_recombinase_N"/>
</dbReference>
<keyword evidence="2" id="KW-0238">DNA-binding</keyword>
<evidence type="ECO:0000256" key="1">
    <source>
        <dbReference type="ARBA" id="ARBA00008857"/>
    </source>
</evidence>
<dbReference type="RefSeq" id="WP_136431098.1">
    <property type="nucleotide sequence ID" value="NZ_JBHSNS010000011.1"/>
</dbReference>
<organism evidence="5 6">
    <name type="scientific">Nocardioides vastitatis</name>
    <dbReference type="NCBI Taxonomy" id="2568655"/>
    <lineage>
        <taxon>Bacteria</taxon>
        <taxon>Bacillati</taxon>
        <taxon>Actinomycetota</taxon>
        <taxon>Actinomycetes</taxon>
        <taxon>Propionibacteriales</taxon>
        <taxon>Nocardioidaceae</taxon>
        <taxon>Nocardioides</taxon>
    </lineage>
</organism>
<dbReference type="InterPro" id="IPR011010">
    <property type="entry name" value="DNA_brk_join_enz"/>
</dbReference>
<name>A0ABW0ZR26_9ACTN</name>
<gene>
    <name evidence="5" type="ORF">ACFPQB_18585</name>
</gene>
<comment type="similarity">
    <text evidence="1">Belongs to the 'phage' integrase family.</text>
</comment>
<proteinExistence type="inferred from homology"/>
<dbReference type="PANTHER" id="PTHR30349:SF64">
    <property type="entry name" value="PROPHAGE INTEGRASE INTD-RELATED"/>
    <property type="match status" value="1"/>
</dbReference>
<dbReference type="Proteomes" id="UP001596072">
    <property type="component" value="Unassembled WGS sequence"/>
</dbReference>
<evidence type="ECO:0000256" key="3">
    <source>
        <dbReference type="ARBA" id="ARBA00023172"/>
    </source>
</evidence>
<evidence type="ECO:0000313" key="6">
    <source>
        <dbReference type="Proteomes" id="UP001596072"/>
    </source>
</evidence>
<dbReference type="InterPro" id="IPR013762">
    <property type="entry name" value="Integrase-like_cat_sf"/>
</dbReference>
<evidence type="ECO:0000259" key="4">
    <source>
        <dbReference type="PROSITE" id="PS51898"/>
    </source>
</evidence>
<sequence length="400" mass="44094">MARQRMPVGTYGQISYTKTGGCWKARARFHDLDGVLRRYSKSGRTKTEARNNLTSFFHEHAGSFGDDLVQPTTTVAQLVKIWLEEEAKSDDAPRPETLAKYATNLANVLDPEKNAQPLGAYEIRRVRPAIVTAALDRLPSTDMKRKARANLKRAFDLAVYHEAIPDNPAAKTPPITKVKSPVRTIQIDDIEVIRDKVREWSIGANRPGPRNHDMPDLVDLLLATGLRIGEVIGLRWSDIDLLPDGSDDWKPTLSVTGKINSSGRAVREDWTKTGNGIRVFVLPAFAVAMLRVRKMGQKPNSIDAVFATRNGTWYTTSNMQRAWGKIRDAAGLPELEGVTFHTFRRTVATQIDAVLDAERAAGQLGHGSTAVTEASYINRSPVVVDASAATELLVSRSATT</sequence>
<dbReference type="PROSITE" id="PS51898">
    <property type="entry name" value="TYR_RECOMBINASE"/>
    <property type="match status" value="1"/>
</dbReference>
<dbReference type="InterPro" id="IPR002104">
    <property type="entry name" value="Integrase_catalytic"/>
</dbReference>
<keyword evidence="6" id="KW-1185">Reference proteome</keyword>
<dbReference type="PANTHER" id="PTHR30349">
    <property type="entry name" value="PHAGE INTEGRASE-RELATED"/>
    <property type="match status" value="1"/>
</dbReference>
<comment type="caution">
    <text evidence="5">The sequence shown here is derived from an EMBL/GenBank/DDBJ whole genome shotgun (WGS) entry which is preliminary data.</text>
</comment>
<evidence type="ECO:0000256" key="2">
    <source>
        <dbReference type="ARBA" id="ARBA00023125"/>
    </source>
</evidence>
<dbReference type="Gene3D" id="1.10.150.130">
    <property type="match status" value="1"/>
</dbReference>
<dbReference type="InterPro" id="IPR050090">
    <property type="entry name" value="Tyrosine_recombinase_XerCD"/>
</dbReference>
<dbReference type="CDD" id="cd01189">
    <property type="entry name" value="INT_ICEBs1_C_like"/>
    <property type="match status" value="1"/>
</dbReference>
<dbReference type="Gene3D" id="1.10.443.10">
    <property type="entry name" value="Intergrase catalytic core"/>
    <property type="match status" value="1"/>
</dbReference>
<accession>A0ABW0ZR26</accession>
<protein>
    <submittedName>
        <fullName evidence="5">Tyrosine-type recombinase/integrase</fullName>
    </submittedName>
</protein>
<dbReference type="Pfam" id="PF00589">
    <property type="entry name" value="Phage_integrase"/>
    <property type="match status" value="1"/>
</dbReference>
<reference evidence="6" key="1">
    <citation type="journal article" date="2019" name="Int. J. Syst. Evol. Microbiol.">
        <title>The Global Catalogue of Microorganisms (GCM) 10K type strain sequencing project: providing services to taxonomists for standard genome sequencing and annotation.</title>
        <authorList>
            <consortium name="The Broad Institute Genomics Platform"/>
            <consortium name="The Broad Institute Genome Sequencing Center for Infectious Disease"/>
            <person name="Wu L."/>
            <person name="Ma J."/>
        </authorList>
    </citation>
    <scope>NUCLEOTIDE SEQUENCE [LARGE SCALE GENOMIC DNA]</scope>
    <source>
        <strain evidence="6">YIM 94188</strain>
    </source>
</reference>
<evidence type="ECO:0000313" key="5">
    <source>
        <dbReference type="EMBL" id="MFC5730935.1"/>
    </source>
</evidence>
<dbReference type="SUPFAM" id="SSF56349">
    <property type="entry name" value="DNA breaking-rejoining enzymes"/>
    <property type="match status" value="1"/>
</dbReference>
<keyword evidence="3" id="KW-0233">DNA recombination</keyword>